<dbReference type="Gene3D" id="1.25.40.10">
    <property type="entry name" value="Tetratricopeptide repeat domain"/>
    <property type="match status" value="3"/>
</dbReference>
<dbReference type="PANTHER" id="PTHR12558:SF13">
    <property type="entry name" value="CELL DIVISION CYCLE PROTEIN 27 HOMOLOG"/>
    <property type="match status" value="1"/>
</dbReference>
<feature type="chain" id="PRO_5032790534" evidence="2">
    <location>
        <begin position="25"/>
        <end position="566"/>
    </location>
</feature>
<proteinExistence type="predicted"/>
<feature type="repeat" description="TPR" evidence="1">
    <location>
        <begin position="143"/>
        <end position="176"/>
    </location>
</feature>
<evidence type="ECO:0000256" key="1">
    <source>
        <dbReference type="PROSITE-ProRule" id="PRU00339"/>
    </source>
</evidence>
<feature type="repeat" description="TPR" evidence="1">
    <location>
        <begin position="487"/>
        <end position="520"/>
    </location>
</feature>
<dbReference type="AlphaFoldDB" id="A0A831ZZP1"/>
<feature type="repeat" description="TPR" evidence="1">
    <location>
        <begin position="350"/>
        <end position="383"/>
    </location>
</feature>
<protein>
    <submittedName>
        <fullName evidence="3">Tetratricopeptide repeat protein</fullName>
    </submittedName>
</protein>
<sequence length="566" mass="64649">MRHAPKTCTVFFFLLFMSSCSSLGLRTGPSAPGPELPKSQAYAAYLLAQYYLRVNEPEEAVKAYQKALAIDPDDPTILTDLAVLYVRQGNVQEALKLAEKAAEVAPTFENAFVLLGRLYAGTGNNAKAIEAYRRVISINPSNHDAYLLLGTLYAQENRFREALEALEHLKALLPDNPLASYYKARIFLDMKFYDQAEAAYQEVLQINPFFDRAMLDLAYIYEVTERFSEAEGTYLRLLEINPNHAQARNRLSNLYIRQKLYDKALEHLRILSQQDAEDLEARLKIGIIHLQQRKYQEAISDFQSLLKDRPQYDQALYYLATSYEEKGERADLEQAVVNLRLIPETSPLWDPAQMRLGVLFSKLNDHKSGIQCLEKAIALKPQVIDFYLYLAFLYEETKDFAKALETLNAGMAAGGETVSLLFRKGIVLDRMDRKEEALAVMKKILTLEKDHAGALNYVGYTYADKGIRLDEAKELIERALEKEPEDGYIMDSLAWVYYRQGEYAKALQVIRRALEIVPDDPVILEHYGDILQALGRLEEARKAYEKALEKGHEKPAMIQEKIQRVR</sequence>
<comment type="caution">
    <text evidence="3">The sequence shown here is derived from an EMBL/GenBank/DDBJ whole genome shotgun (WGS) entry which is preliminary data.</text>
</comment>
<feature type="repeat" description="TPR" evidence="1">
    <location>
        <begin position="279"/>
        <end position="312"/>
    </location>
</feature>
<dbReference type="SUPFAM" id="SSF48452">
    <property type="entry name" value="TPR-like"/>
    <property type="match status" value="3"/>
</dbReference>
<evidence type="ECO:0000313" key="3">
    <source>
        <dbReference type="EMBL" id="HFK97952.1"/>
    </source>
</evidence>
<name>A0A831ZZP1_9BACT</name>
<feature type="repeat" description="TPR" evidence="1">
    <location>
        <begin position="41"/>
        <end position="74"/>
    </location>
</feature>
<dbReference type="Pfam" id="PF13432">
    <property type="entry name" value="TPR_16"/>
    <property type="match status" value="1"/>
</dbReference>
<dbReference type="Pfam" id="PF14559">
    <property type="entry name" value="TPR_19"/>
    <property type="match status" value="3"/>
</dbReference>
<organism evidence="3">
    <name type="scientific">Desulfacinum infernum</name>
    <dbReference type="NCBI Taxonomy" id="35837"/>
    <lineage>
        <taxon>Bacteria</taxon>
        <taxon>Pseudomonadati</taxon>
        <taxon>Thermodesulfobacteriota</taxon>
        <taxon>Syntrophobacteria</taxon>
        <taxon>Syntrophobacterales</taxon>
        <taxon>Syntrophobacteraceae</taxon>
        <taxon>Desulfacinum</taxon>
    </lineage>
</organism>
<gene>
    <name evidence="3" type="ORF">ENS06_11620</name>
</gene>
<dbReference type="SMART" id="SM00028">
    <property type="entry name" value="TPR"/>
    <property type="match status" value="14"/>
</dbReference>
<reference evidence="3" key="1">
    <citation type="journal article" date="2020" name="mSystems">
        <title>Genome- and Community-Level Interaction Insights into Carbon Utilization and Element Cycling Functions of Hydrothermarchaeota in Hydrothermal Sediment.</title>
        <authorList>
            <person name="Zhou Z."/>
            <person name="Liu Y."/>
            <person name="Xu W."/>
            <person name="Pan J."/>
            <person name="Luo Z.H."/>
            <person name="Li M."/>
        </authorList>
    </citation>
    <scope>NUCLEOTIDE SEQUENCE [LARGE SCALE GENOMIC DNA]</scope>
    <source>
        <strain evidence="3">SpSt-456</strain>
    </source>
</reference>
<feature type="repeat" description="TPR" evidence="1">
    <location>
        <begin position="75"/>
        <end position="108"/>
    </location>
</feature>
<dbReference type="EMBL" id="DSTK01000035">
    <property type="protein sequence ID" value="HFK97952.1"/>
    <property type="molecule type" value="Genomic_DNA"/>
</dbReference>
<accession>A0A831ZZP1</accession>
<dbReference type="PROSITE" id="PS50293">
    <property type="entry name" value="TPR_REGION"/>
    <property type="match status" value="3"/>
</dbReference>
<feature type="signal peptide" evidence="2">
    <location>
        <begin position="1"/>
        <end position="24"/>
    </location>
</feature>
<dbReference type="InterPro" id="IPR019734">
    <property type="entry name" value="TPR_rpt"/>
</dbReference>
<keyword evidence="2" id="KW-0732">Signal</keyword>
<keyword evidence="1" id="KW-0802">TPR repeat</keyword>
<evidence type="ECO:0000256" key="2">
    <source>
        <dbReference type="SAM" id="SignalP"/>
    </source>
</evidence>
<dbReference type="Pfam" id="PF12895">
    <property type="entry name" value="ANAPC3"/>
    <property type="match status" value="1"/>
</dbReference>
<feature type="repeat" description="TPR" evidence="1">
    <location>
        <begin position="109"/>
        <end position="142"/>
    </location>
</feature>
<feature type="repeat" description="TPR" evidence="1">
    <location>
        <begin position="211"/>
        <end position="244"/>
    </location>
</feature>
<dbReference type="PROSITE" id="PS50005">
    <property type="entry name" value="TPR"/>
    <property type="match status" value="8"/>
</dbReference>
<dbReference type="InterPro" id="IPR011990">
    <property type="entry name" value="TPR-like_helical_dom_sf"/>
</dbReference>
<dbReference type="Pfam" id="PF13181">
    <property type="entry name" value="TPR_8"/>
    <property type="match status" value="2"/>
</dbReference>
<dbReference type="PANTHER" id="PTHR12558">
    <property type="entry name" value="CELL DIVISION CYCLE 16,23,27"/>
    <property type="match status" value="1"/>
</dbReference>
<dbReference type="PROSITE" id="PS51257">
    <property type="entry name" value="PROKAR_LIPOPROTEIN"/>
    <property type="match status" value="1"/>
</dbReference>